<proteinExistence type="inferred from homology"/>
<evidence type="ECO:0000313" key="5">
    <source>
        <dbReference type="EMBL" id="QDV32900.1"/>
    </source>
</evidence>
<evidence type="ECO:0000256" key="1">
    <source>
        <dbReference type="ARBA" id="ARBA00001526"/>
    </source>
</evidence>
<accession>A0A518GWC6</accession>
<dbReference type="KEGG" id="tpla:ElP_07400"/>
<organism evidence="5 6">
    <name type="scientific">Tautonia plasticadhaerens</name>
    <dbReference type="NCBI Taxonomy" id="2527974"/>
    <lineage>
        <taxon>Bacteria</taxon>
        <taxon>Pseudomonadati</taxon>
        <taxon>Planctomycetota</taxon>
        <taxon>Planctomycetia</taxon>
        <taxon>Isosphaerales</taxon>
        <taxon>Isosphaeraceae</taxon>
        <taxon>Tautonia</taxon>
    </lineage>
</organism>
<feature type="domain" description="Beta-lactamase class A catalytic" evidence="4">
    <location>
        <begin position="1"/>
        <end position="94"/>
    </location>
</feature>
<dbReference type="InterPro" id="IPR012338">
    <property type="entry name" value="Beta-lactam/transpept-like"/>
</dbReference>
<dbReference type="Pfam" id="PF13354">
    <property type="entry name" value="Beta-lactamase2"/>
    <property type="match status" value="1"/>
</dbReference>
<evidence type="ECO:0000259" key="4">
    <source>
        <dbReference type="Pfam" id="PF13354"/>
    </source>
</evidence>
<evidence type="ECO:0000256" key="3">
    <source>
        <dbReference type="ARBA" id="ARBA00012865"/>
    </source>
</evidence>
<name>A0A518GWC6_9BACT</name>
<evidence type="ECO:0000256" key="2">
    <source>
        <dbReference type="ARBA" id="ARBA00009009"/>
    </source>
</evidence>
<reference evidence="5 6" key="1">
    <citation type="submission" date="2019-02" db="EMBL/GenBank/DDBJ databases">
        <title>Deep-cultivation of Planctomycetes and their phenomic and genomic characterization uncovers novel biology.</title>
        <authorList>
            <person name="Wiegand S."/>
            <person name="Jogler M."/>
            <person name="Boedeker C."/>
            <person name="Pinto D."/>
            <person name="Vollmers J."/>
            <person name="Rivas-Marin E."/>
            <person name="Kohn T."/>
            <person name="Peeters S.H."/>
            <person name="Heuer A."/>
            <person name="Rast P."/>
            <person name="Oberbeckmann S."/>
            <person name="Bunk B."/>
            <person name="Jeske O."/>
            <person name="Meyerdierks A."/>
            <person name="Storesund J.E."/>
            <person name="Kallscheuer N."/>
            <person name="Luecker S."/>
            <person name="Lage O.M."/>
            <person name="Pohl T."/>
            <person name="Merkel B.J."/>
            <person name="Hornburger P."/>
            <person name="Mueller R.-W."/>
            <person name="Bruemmer F."/>
            <person name="Labrenz M."/>
            <person name="Spormann A.M."/>
            <person name="Op den Camp H."/>
            <person name="Overmann J."/>
            <person name="Amann R."/>
            <person name="Jetten M.S.M."/>
            <person name="Mascher T."/>
            <person name="Medema M.H."/>
            <person name="Devos D.P."/>
            <person name="Kaster A.-K."/>
            <person name="Ovreas L."/>
            <person name="Rohde M."/>
            <person name="Galperin M.Y."/>
            <person name="Jogler C."/>
        </authorList>
    </citation>
    <scope>NUCLEOTIDE SEQUENCE [LARGE SCALE GENOMIC DNA]</scope>
    <source>
        <strain evidence="5 6">ElP</strain>
    </source>
</reference>
<sequence>MVEAYRQAEQEGLDLGQMVTLEEDDKVRARASSPTILEGATFPLRDAIRLMIAYSDNTATNLVLDAVGIPSTAATMEELGLPNSKIHSKVYRRETSAFPERSAEFGSARPTPTR</sequence>
<dbReference type="InterPro" id="IPR045155">
    <property type="entry name" value="Beta-lactam_cat"/>
</dbReference>
<comment type="similarity">
    <text evidence="2">Belongs to the class-A beta-lactamase family.</text>
</comment>
<keyword evidence="6" id="KW-1185">Reference proteome</keyword>
<evidence type="ECO:0000313" key="6">
    <source>
        <dbReference type="Proteomes" id="UP000317835"/>
    </source>
</evidence>
<dbReference type="GO" id="GO:0030655">
    <property type="term" value="P:beta-lactam antibiotic catabolic process"/>
    <property type="evidence" value="ECO:0007669"/>
    <property type="project" value="InterPro"/>
</dbReference>
<gene>
    <name evidence="5" type="ORF">ElP_07400</name>
</gene>
<dbReference type="Proteomes" id="UP000317835">
    <property type="component" value="Chromosome"/>
</dbReference>
<dbReference type="AlphaFoldDB" id="A0A518GWC6"/>
<comment type="catalytic activity">
    <reaction evidence="1">
        <text>a beta-lactam + H2O = a substituted beta-amino acid</text>
        <dbReference type="Rhea" id="RHEA:20401"/>
        <dbReference type="ChEBI" id="CHEBI:15377"/>
        <dbReference type="ChEBI" id="CHEBI:35627"/>
        <dbReference type="ChEBI" id="CHEBI:140347"/>
        <dbReference type="EC" id="3.5.2.6"/>
    </reaction>
</comment>
<dbReference type="EC" id="3.5.2.6" evidence="3"/>
<dbReference type="PANTHER" id="PTHR35333:SF3">
    <property type="entry name" value="BETA-LACTAMASE-TYPE TRANSPEPTIDASE FOLD CONTAINING PROTEIN"/>
    <property type="match status" value="1"/>
</dbReference>
<dbReference type="SUPFAM" id="SSF56601">
    <property type="entry name" value="beta-lactamase/transpeptidase-like"/>
    <property type="match status" value="1"/>
</dbReference>
<dbReference type="InterPro" id="IPR000871">
    <property type="entry name" value="Beta-lactam_class-A"/>
</dbReference>
<dbReference type="GO" id="GO:0008800">
    <property type="term" value="F:beta-lactamase activity"/>
    <property type="evidence" value="ECO:0007669"/>
    <property type="project" value="UniProtKB-EC"/>
</dbReference>
<dbReference type="GO" id="GO:0046677">
    <property type="term" value="P:response to antibiotic"/>
    <property type="evidence" value="ECO:0007669"/>
    <property type="project" value="InterPro"/>
</dbReference>
<dbReference type="PANTHER" id="PTHR35333">
    <property type="entry name" value="BETA-LACTAMASE"/>
    <property type="match status" value="1"/>
</dbReference>
<dbReference type="EMBL" id="CP036426">
    <property type="protein sequence ID" value="QDV32900.1"/>
    <property type="molecule type" value="Genomic_DNA"/>
</dbReference>
<dbReference type="OrthoDB" id="9791132at2"/>
<protein>
    <recommendedName>
        <fullName evidence="3">beta-lactamase</fullName>
        <ecNumber evidence="3">3.5.2.6</ecNumber>
    </recommendedName>
</protein>
<dbReference type="Gene3D" id="3.40.710.10">
    <property type="entry name" value="DD-peptidase/beta-lactamase superfamily"/>
    <property type="match status" value="1"/>
</dbReference>